<keyword evidence="4" id="KW-0732">Signal</keyword>
<comment type="caution">
    <text evidence="3">Lacks conserved residue(s) required for the propagation of feature annotation.</text>
</comment>
<keyword evidence="2 3" id="KW-1015">Disulfide bond</keyword>
<dbReference type="InterPro" id="IPR020067">
    <property type="entry name" value="Frizzled_dom"/>
</dbReference>
<sequence>MHNSLNNKPCLLMALWSLLLATWTCSVAASSLDFPRHRARPSSGRGGCHPLPGGLTLCQGVDYGRMRLPNLLGHETPKEVVQQAGAWVPLLGKGCHRDTRRSLLEPIVPCRALCRGVQEGCAPVMAAFGFPWPEMLNCSRFPSGDEGLCVPPLRPQATTPALGEEADGGESMAGEEGLRGHSVIFKGPGWTQEGLQGPFALEMPDKGPCSCPELAAGDVVLGAGHRVDGRTVLSWVRRWPKGDKDMRKLSRAIKRLRC</sequence>
<feature type="domain" description="FZ" evidence="5">
    <location>
        <begin position="43"/>
        <end position="152"/>
    </location>
</feature>
<keyword evidence="1" id="KW-0217">Developmental protein</keyword>
<evidence type="ECO:0000259" key="5">
    <source>
        <dbReference type="PROSITE" id="PS50038"/>
    </source>
</evidence>
<reference evidence="6" key="1">
    <citation type="submission" date="2009-12" db="EMBL/GenBank/DDBJ databases">
        <title>The Genome Sequence of Anolis carolinensis (Green Anole Lizard).</title>
        <authorList>
            <consortium name="The Genome Sequencing Platform"/>
            <person name="Di Palma F."/>
            <person name="Alfoldi J."/>
            <person name="Heiman D."/>
            <person name="Young S."/>
            <person name="Grabherr M."/>
            <person name="Johnson J."/>
            <person name="Lander E.S."/>
            <person name="Lindblad-Toh K."/>
        </authorList>
    </citation>
    <scope>NUCLEOTIDE SEQUENCE [LARGE SCALE GENOMIC DNA]</scope>
    <source>
        <strain evidence="6">JBL SC #1</strain>
    </source>
</reference>
<dbReference type="PANTHER" id="PTHR11309">
    <property type="entry name" value="FRIZZLED"/>
    <property type="match status" value="1"/>
</dbReference>
<dbReference type="Pfam" id="PF01392">
    <property type="entry name" value="Fz"/>
    <property type="match status" value="1"/>
</dbReference>
<keyword evidence="7" id="KW-1185">Reference proteome</keyword>
<dbReference type="InterPro" id="IPR015526">
    <property type="entry name" value="Frizzled/SFRP"/>
</dbReference>
<evidence type="ECO:0000313" key="6">
    <source>
        <dbReference type="Ensembl" id="ENSACAP00000038852.1"/>
    </source>
</evidence>
<feature type="disulfide bond" evidence="3">
    <location>
        <begin position="114"/>
        <end position="138"/>
    </location>
</feature>
<accession>A0A803TUG2</accession>
<dbReference type="Proteomes" id="UP000001646">
    <property type="component" value="Unplaced"/>
</dbReference>
<feature type="signal peptide" evidence="4">
    <location>
        <begin position="1"/>
        <end position="29"/>
    </location>
</feature>
<reference evidence="6" key="3">
    <citation type="submission" date="2025-09" db="UniProtKB">
        <authorList>
            <consortium name="Ensembl"/>
        </authorList>
    </citation>
    <scope>IDENTIFICATION</scope>
</reference>
<dbReference type="SMART" id="SM00063">
    <property type="entry name" value="FRI"/>
    <property type="match status" value="1"/>
</dbReference>
<dbReference type="PROSITE" id="PS50038">
    <property type="entry name" value="FZ"/>
    <property type="match status" value="1"/>
</dbReference>
<evidence type="ECO:0000256" key="3">
    <source>
        <dbReference type="PROSITE-ProRule" id="PRU00090"/>
    </source>
</evidence>
<evidence type="ECO:0000256" key="4">
    <source>
        <dbReference type="SAM" id="SignalP"/>
    </source>
</evidence>
<reference evidence="6" key="2">
    <citation type="submission" date="2025-08" db="UniProtKB">
        <authorList>
            <consortium name="Ensembl"/>
        </authorList>
    </citation>
    <scope>IDENTIFICATION</scope>
</reference>
<gene>
    <name evidence="6" type="primary">LOC100566264</name>
</gene>
<dbReference type="SUPFAM" id="SSF63501">
    <property type="entry name" value="Frizzled cysteine-rich domain"/>
    <property type="match status" value="1"/>
</dbReference>
<proteinExistence type="predicted"/>
<protein>
    <recommendedName>
        <fullName evidence="5">FZ domain-containing protein</fullName>
    </recommendedName>
</protein>
<dbReference type="GeneTree" id="ENSGT00940000156432"/>
<organism evidence="6 7">
    <name type="scientific">Anolis carolinensis</name>
    <name type="common">Green anole</name>
    <name type="synonym">American chameleon</name>
    <dbReference type="NCBI Taxonomy" id="28377"/>
    <lineage>
        <taxon>Eukaryota</taxon>
        <taxon>Metazoa</taxon>
        <taxon>Chordata</taxon>
        <taxon>Craniata</taxon>
        <taxon>Vertebrata</taxon>
        <taxon>Euteleostomi</taxon>
        <taxon>Lepidosauria</taxon>
        <taxon>Squamata</taxon>
        <taxon>Bifurcata</taxon>
        <taxon>Unidentata</taxon>
        <taxon>Episquamata</taxon>
        <taxon>Toxicofera</taxon>
        <taxon>Iguania</taxon>
        <taxon>Dactyloidae</taxon>
        <taxon>Anolis</taxon>
    </lineage>
</organism>
<feature type="chain" id="PRO_5032281222" description="FZ domain-containing protein" evidence="4">
    <location>
        <begin position="30"/>
        <end position="258"/>
    </location>
</feature>
<name>A0A803TUG2_ANOCA</name>
<dbReference type="Ensembl" id="ENSACAT00000048877.1">
    <property type="protein sequence ID" value="ENSACAP00000038852.1"/>
    <property type="gene ID" value="ENSACAG00000044772.1"/>
</dbReference>
<dbReference type="Gene3D" id="1.10.2000.10">
    <property type="entry name" value="Frizzled cysteine-rich domain"/>
    <property type="match status" value="1"/>
</dbReference>
<evidence type="ECO:0000313" key="7">
    <source>
        <dbReference type="Proteomes" id="UP000001646"/>
    </source>
</evidence>
<dbReference type="InterPro" id="IPR036790">
    <property type="entry name" value="Frizzled_dom_sf"/>
</dbReference>
<evidence type="ECO:0000256" key="1">
    <source>
        <dbReference type="ARBA" id="ARBA00022473"/>
    </source>
</evidence>
<dbReference type="AlphaFoldDB" id="A0A803TUG2"/>
<evidence type="ECO:0000256" key="2">
    <source>
        <dbReference type="ARBA" id="ARBA00023157"/>
    </source>
</evidence>
<dbReference type="PANTHER" id="PTHR11309:SF149">
    <property type="entry name" value="SECRETED FRIZZLED-RELATED PROTEIN 2-LIKE"/>
    <property type="match status" value="1"/>
</dbReference>